<dbReference type="EMBL" id="OZ023703">
    <property type="protein sequence ID" value="CAK9871012.1"/>
    <property type="molecule type" value="Genomic_DNA"/>
</dbReference>
<name>A0ABP1B756_9BRYO</name>
<dbReference type="Proteomes" id="UP001497522">
    <property type="component" value="Chromosome 2"/>
</dbReference>
<accession>A0ABP1B756</accession>
<organism evidence="1 2">
    <name type="scientific">Sphagnum jensenii</name>
    <dbReference type="NCBI Taxonomy" id="128206"/>
    <lineage>
        <taxon>Eukaryota</taxon>
        <taxon>Viridiplantae</taxon>
        <taxon>Streptophyta</taxon>
        <taxon>Embryophyta</taxon>
        <taxon>Bryophyta</taxon>
        <taxon>Sphagnophytina</taxon>
        <taxon>Sphagnopsida</taxon>
        <taxon>Sphagnales</taxon>
        <taxon>Sphagnaceae</taxon>
        <taxon>Sphagnum</taxon>
    </lineage>
</organism>
<sequence>MCVLSCSSATEENPGSDCWQWRDPDSTLMPSKDTGFDPFLALHSRTDDSGMNLTDLNCGFRARTSLLPEECLHGYTMHDQEHVELPSTVPARQNR</sequence>
<evidence type="ECO:0000313" key="2">
    <source>
        <dbReference type="Proteomes" id="UP001497522"/>
    </source>
</evidence>
<gene>
    <name evidence="1" type="ORF">CSSPJE1EN2_LOCUS13680</name>
</gene>
<keyword evidence="2" id="KW-1185">Reference proteome</keyword>
<protein>
    <submittedName>
        <fullName evidence="1">Uncharacterized protein</fullName>
    </submittedName>
</protein>
<proteinExistence type="predicted"/>
<evidence type="ECO:0000313" key="1">
    <source>
        <dbReference type="EMBL" id="CAK9871012.1"/>
    </source>
</evidence>
<reference evidence="1 2" key="1">
    <citation type="submission" date="2024-03" db="EMBL/GenBank/DDBJ databases">
        <authorList>
            <consortium name="ELIXIR-Norway"/>
            <consortium name="Elixir Norway"/>
        </authorList>
    </citation>
    <scope>NUCLEOTIDE SEQUENCE [LARGE SCALE GENOMIC DNA]</scope>
</reference>